<reference evidence="2" key="1">
    <citation type="submission" date="2023-06" db="EMBL/GenBank/DDBJ databases">
        <authorList>
            <person name="Kurt Z."/>
        </authorList>
    </citation>
    <scope>NUCLEOTIDE SEQUENCE</scope>
</reference>
<feature type="compositionally biased region" description="Polar residues" evidence="1">
    <location>
        <begin position="57"/>
        <end position="69"/>
    </location>
</feature>
<feature type="region of interest" description="Disordered" evidence="1">
    <location>
        <begin position="36"/>
        <end position="78"/>
    </location>
</feature>
<feature type="compositionally biased region" description="Polar residues" evidence="1">
    <location>
        <begin position="123"/>
        <end position="142"/>
    </location>
</feature>
<protein>
    <submittedName>
        <fullName evidence="4">Hypothetical_protein</fullName>
    </submittedName>
</protein>
<comment type="caution">
    <text evidence="2">The sequence shown here is derived from an EMBL/GenBank/DDBJ whole genome shotgun (WGS) entry which is preliminary data.</text>
</comment>
<sequence>MNKIPAKTYPDFSEFKNNSSYHEIAEEIETKPEKVLTQGATRQEARNNKSVKPQDKILTTNIYNENPNKQETEPEDALEDLQDYTSKLQNRMKQNQLTEDNESMRKVVLDLKDQIKELKKQLEANQKAENSKPVKNQKSQFNLGVLEREETDPNQISA</sequence>
<name>A0AA86U7L0_9EUKA</name>
<proteinExistence type="predicted"/>
<evidence type="ECO:0000313" key="4">
    <source>
        <dbReference type="EMBL" id="CAL6066423.1"/>
    </source>
</evidence>
<organism evidence="2">
    <name type="scientific">Hexamita inflata</name>
    <dbReference type="NCBI Taxonomy" id="28002"/>
    <lineage>
        <taxon>Eukaryota</taxon>
        <taxon>Metamonada</taxon>
        <taxon>Diplomonadida</taxon>
        <taxon>Hexamitidae</taxon>
        <taxon>Hexamitinae</taxon>
        <taxon>Hexamita</taxon>
    </lineage>
</organism>
<evidence type="ECO:0000256" key="1">
    <source>
        <dbReference type="SAM" id="MobiDB-lite"/>
    </source>
</evidence>
<feature type="compositionally biased region" description="Basic and acidic residues" evidence="1">
    <location>
        <begin position="43"/>
        <end position="55"/>
    </location>
</feature>
<keyword evidence="6" id="KW-1185">Reference proteome</keyword>
<evidence type="ECO:0000313" key="3">
    <source>
        <dbReference type="EMBL" id="CAI9946125.1"/>
    </source>
</evidence>
<dbReference type="Proteomes" id="UP001642409">
    <property type="component" value="Unassembled WGS sequence"/>
</dbReference>
<dbReference type="EMBL" id="CAXDID020000260">
    <property type="protein sequence ID" value="CAL6066428.1"/>
    <property type="molecule type" value="Genomic_DNA"/>
</dbReference>
<accession>A0AA86U7L0</accession>
<dbReference type="EMBL" id="CATOUU010000756">
    <property type="protein sequence ID" value="CAI9946120.1"/>
    <property type="molecule type" value="Genomic_DNA"/>
</dbReference>
<gene>
    <name evidence="2" type="ORF">HINF_LOCUS33765</name>
    <name evidence="3" type="ORF">HINF_LOCUS33770</name>
    <name evidence="4" type="ORF">HINF_LOCUS52334</name>
    <name evidence="5" type="ORF">HINF_LOCUS52339</name>
</gene>
<dbReference type="EMBL" id="CATOUU010000756">
    <property type="protein sequence ID" value="CAI9946125.1"/>
    <property type="molecule type" value="Genomic_DNA"/>
</dbReference>
<reference evidence="4 6" key="2">
    <citation type="submission" date="2024-07" db="EMBL/GenBank/DDBJ databases">
        <authorList>
            <person name="Akdeniz Z."/>
        </authorList>
    </citation>
    <scope>NUCLEOTIDE SEQUENCE [LARGE SCALE GENOMIC DNA]</scope>
</reference>
<evidence type="ECO:0000313" key="2">
    <source>
        <dbReference type="EMBL" id="CAI9946120.1"/>
    </source>
</evidence>
<evidence type="ECO:0000313" key="5">
    <source>
        <dbReference type="EMBL" id="CAL6066428.1"/>
    </source>
</evidence>
<evidence type="ECO:0000313" key="6">
    <source>
        <dbReference type="Proteomes" id="UP001642409"/>
    </source>
</evidence>
<dbReference type="AlphaFoldDB" id="A0AA86U7L0"/>
<feature type="region of interest" description="Disordered" evidence="1">
    <location>
        <begin position="122"/>
        <end position="158"/>
    </location>
</feature>
<dbReference type="EMBL" id="CAXDID020000260">
    <property type="protein sequence ID" value="CAL6066423.1"/>
    <property type="molecule type" value="Genomic_DNA"/>
</dbReference>